<dbReference type="AlphaFoldDB" id="A0A653I7Y5"/>
<sequence length="233" mass="26432">MERCSLCGTPLKSQDTACSHCQHPVTEKKRLHMSSTSSSHASKKRHPLFWTIAVMTVFVISFGAWSWFGPTTATKIDNPSNVQPIALSEWTDEDSAYNQTYSKENPPTSYEVLKFVRQYTQTIPELVTYSSTNDSLETFAAIQFTTLEAFQSEFDALQAIVAVSDHPITPLPHTVDFDQFYSKGTTFEVETTETYKIATVPENQFVTYDVHYTVRLHTDHLQITNITRKEVNA</sequence>
<dbReference type="RefSeq" id="WP_159173123.1">
    <property type="nucleotide sequence ID" value="NZ_LR732311.1"/>
</dbReference>
<reference evidence="2 3" key="1">
    <citation type="submission" date="2019-10" db="EMBL/GenBank/DDBJ databases">
        <authorList>
            <person name="Karimi E."/>
        </authorList>
    </citation>
    <scope>NUCLEOTIDE SEQUENCE [LARGE SCALE GENOMIC DNA]</scope>
    <source>
        <strain evidence="2">Exiguobacterium sp. 9Y</strain>
    </source>
</reference>
<dbReference type="Proteomes" id="UP000439752">
    <property type="component" value="Unassembled WGS sequence"/>
</dbReference>
<keyword evidence="1" id="KW-1133">Transmembrane helix</keyword>
<dbReference type="EMBL" id="CABWKQ010000014">
    <property type="protein sequence ID" value="VWX35188.1"/>
    <property type="molecule type" value="Genomic_DNA"/>
</dbReference>
<gene>
    <name evidence="2" type="ORF">EXIGUO9Y_210075</name>
</gene>
<organism evidence="2 3">
    <name type="scientific">Exiguobacterium oxidotolerans</name>
    <dbReference type="NCBI Taxonomy" id="223958"/>
    <lineage>
        <taxon>Bacteria</taxon>
        <taxon>Bacillati</taxon>
        <taxon>Bacillota</taxon>
        <taxon>Bacilli</taxon>
        <taxon>Bacillales</taxon>
        <taxon>Bacillales Family XII. Incertae Sedis</taxon>
        <taxon>Exiguobacterium</taxon>
    </lineage>
</organism>
<keyword evidence="1" id="KW-0472">Membrane</keyword>
<proteinExistence type="predicted"/>
<evidence type="ECO:0000256" key="1">
    <source>
        <dbReference type="SAM" id="Phobius"/>
    </source>
</evidence>
<name>A0A653I7Y5_9BACL</name>
<keyword evidence="1" id="KW-0812">Transmembrane</keyword>
<feature type="transmembrane region" description="Helical" evidence="1">
    <location>
        <begin position="48"/>
        <end position="68"/>
    </location>
</feature>
<evidence type="ECO:0000313" key="2">
    <source>
        <dbReference type="EMBL" id="VWX35188.1"/>
    </source>
</evidence>
<protein>
    <submittedName>
        <fullName evidence="2">Uncharacterized protein</fullName>
    </submittedName>
</protein>
<keyword evidence="3" id="KW-1185">Reference proteome</keyword>
<accession>A0A653I7Y5</accession>
<evidence type="ECO:0000313" key="3">
    <source>
        <dbReference type="Proteomes" id="UP000439752"/>
    </source>
</evidence>